<dbReference type="EMBL" id="FQXB01000001">
    <property type="protein sequence ID" value="SHG83349.1"/>
    <property type="molecule type" value="Genomic_DNA"/>
</dbReference>
<reference evidence="1 2" key="1">
    <citation type="submission" date="2016-11" db="EMBL/GenBank/DDBJ databases">
        <authorList>
            <person name="Jaros S."/>
            <person name="Januszkiewicz K."/>
            <person name="Wedrychowicz H."/>
        </authorList>
    </citation>
    <scope>NUCLEOTIDE SEQUENCE [LARGE SCALE GENOMIC DNA]</scope>
    <source>
        <strain evidence="1 2">DSM 28715</strain>
    </source>
</reference>
<accession>A0A1M5N2F0</accession>
<keyword evidence="2" id="KW-1185">Reference proteome</keyword>
<sequence length="46" mass="5072">MSFLADITFMEVALSLVTVGIIERLAVQYLPEDMVGPNGWLLTTSE</sequence>
<dbReference type="Proteomes" id="UP000184074">
    <property type="component" value="Unassembled WGS sequence"/>
</dbReference>
<evidence type="ECO:0000313" key="2">
    <source>
        <dbReference type="Proteomes" id="UP000184074"/>
    </source>
</evidence>
<organism evidence="1 2">
    <name type="scientific">Cognatiyoonia sediminum</name>
    <dbReference type="NCBI Taxonomy" id="1508389"/>
    <lineage>
        <taxon>Bacteria</taxon>
        <taxon>Pseudomonadati</taxon>
        <taxon>Pseudomonadota</taxon>
        <taxon>Alphaproteobacteria</taxon>
        <taxon>Rhodobacterales</taxon>
        <taxon>Paracoccaceae</taxon>
        <taxon>Cognatiyoonia</taxon>
    </lineage>
</organism>
<name>A0A1M5N2F0_9RHOB</name>
<evidence type="ECO:0000313" key="1">
    <source>
        <dbReference type="EMBL" id="SHG83349.1"/>
    </source>
</evidence>
<proteinExistence type="predicted"/>
<protein>
    <submittedName>
        <fullName evidence="1">Uncharacterized protein</fullName>
    </submittedName>
</protein>
<gene>
    <name evidence="1" type="ORF">SAMN05444003_1135</name>
</gene>
<dbReference type="RefSeq" id="WP_165611587.1">
    <property type="nucleotide sequence ID" value="NZ_FQXB01000001.1"/>
</dbReference>
<dbReference type="AlphaFoldDB" id="A0A1M5N2F0"/>
<dbReference type="STRING" id="1508389.SAMN05444003_1135"/>